<dbReference type="PANTHER" id="PTHR24055">
    <property type="entry name" value="MITOGEN-ACTIVATED PROTEIN KINASE"/>
    <property type="match status" value="1"/>
</dbReference>
<dbReference type="Pfam" id="PF00069">
    <property type="entry name" value="Pkinase"/>
    <property type="match status" value="2"/>
</dbReference>
<name>A0AAD1UAG6_EUPCR</name>
<dbReference type="GO" id="GO:0004672">
    <property type="term" value="F:protein kinase activity"/>
    <property type="evidence" value="ECO:0007669"/>
    <property type="project" value="InterPro"/>
</dbReference>
<dbReference type="InterPro" id="IPR008271">
    <property type="entry name" value="Ser/Thr_kinase_AS"/>
</dbReference>
<dbReference type="EMBL" id="CAMPGE010006552">
    <property type="protein sequence ID" value="CAI2365410.1"/>
    <property type="molecule type" value="Genomic_DNA"/>
</dbReference>
<dbReference type="SUPFAM" id="SSF56112">
    <property type="entry name" value="Protein kinase-like (PK-like)"/>
    <property type="match status" value="1"/>
</dbReference>
<dbReference type="InterPro" id="IPR017441">
    <property type="entry name" value="Protein_kinase_ATP_BS"/>
</dbReference>
<dbReference type="Proteomes" id="UP001295684">
    <property type="component" value="Unassembled WGS sequence"/>
</dbReference>
<evidence type="ECO:0000259" key="4">
    <source>
        <dbReference type="PROSITE" id="PS50011"/>
    </source>
</evidence>
<dbReference type="Gene3D" id="3.30.200.20">
    <property type="entry name" value="Phosphorylase Kinase, domain 1"/>
    <property type="match status" value="2"/>
</dbReference>
<dbReference type="PROSITE" id="PS00108">
    <property type="entry name" value="PROTEIN_KINASE_ST"/>
    <property type="match status" value="1"/>
</dbReference>
<evidence type="ECO:0000313" key="5">
    <source>
        <dbReference type="EMBL" id="CAI2365410.1"/>
    </source>
</evidence>
<dbReference type="AlphaFoldDB" id="A0AAD1UAG6"/>
<accession>A0AAD1UAG6</accession>
<evidence type="ECO:0000313" key="6">
    <source>
        <dbReference type="Proteomes" id="UP001295684"/>
    </source>
</evidence>
<gene>
    <name evidence="5" type="ORF">ECRASSUSDP1_LOCUS6748</name>
</gene>
<dbReference type="Gene3D" id="1.10.510.10">
    <property type="entry name" value="Transferase(Phosphotransferase) domain 1"/>
    <property type="match status" value="3"/>
</dbReference>
<dbReference type="SMART" id="SM00220">
    <property type="entry name" value="S_TKc"/>
    <property type="match status" value="1"/>
</dbReference>
<dbReference type="InterPro" id="IPR000719">
    <property type="entry name" value="Prot_kinase_dom"/>
</dbReference>
<feature type="binding site" evidence="3">
    <location>
        <position position="52"/>
    </location>
    <ligand>
        <name>ATP</name>
        <dbReference type="ChEBI" id="CHEBI:30616"/>
    </ligand>
</feature>
<dbReference type="InterPro" id="IPR011009">
    <property type="entry name" value="Kinase-like_dom_sf"/>
</dbReference>
<keyword evidence="1 3" id="KW-0547">Nucleotide-binding</keyword>
<evidence type="ECO:0000256" key="1">
    <source>
        <dbReference type="ARBA" id="ARBA00022741"/>
    </source>
</evidence>
<dbReference type="InterPro" id="IPR050117">
    <property type="entry name" value="MAPK"/>
</dbReference>
<sequence>MDKQIDSHTFKFDDMGNCLDNYQINEIIGEGSFGEVYSAIDLNTGEKVAIKKITDLDNDTVELVREINICKHMKSNHIVQLKDVIPIYNKESTRNDMLLEELYIVMQLSDTDLRKLSKSETYLTTEQVKKIMYEILAGLDYIHKSGLVHRDIKPGNILINLADCSARICDFGLARSLSNCKNTEHIVNDKLQEVKSDSDEEIKIEDDKLTKSQSKDRANISRLEPNRIDLILTKKKSSTLRKGSGDEIIKKEILKEMEFKQRISRALQETVKQREEGERELSPHVVTRYFRAPEIILMDKNYNQKVDIWACGAIFCELLKMKKENCASFLSRKTFFKGKSCAPLSPLKRRKSRKKSICEVALGREGDSIKLAKVNENDQMNCILKVIGTPNNEDLSFMSKAKQKAFLNTYGKYQKKSFSSIFPDEDENCIHLLNQMLEFNPFFRPSAHQLRSHPYFADLHEDYLKKKAAKSGTTKSGSETDDEIVQECIFDKNERLTQVIHQYKIEQKIFN</sequence>
<dbReference type="PROSITE" id="PS50011">
    <property type="entry name" value="PROTEIN_KINASE_DOM"/>
    <property type="match status" value="1"/>
</dbReference>
<proteinExistence type="predicted"/>
<organism evidence="5 6">
    <name type="scientific">Euplotes crassus</name>
    <dbReference type="NCBI Taxonomy" id="5936"/>
    <lineage>
        <taxon>Eukaryota</taxon>
        <taxon>Sar</taxon>
        <taxon>Alveolata</taxon>
        <taxon>Ciliophora</taxon>
        <taxon>Intramacronucleata</taxon>
        <taxon>Spirotrichea</taxon>
        <taxon>Hypotrichia</taxon>
        <taxon>Euplotida</taxon>
        <taxon>Euplotidae</taxon>
        <taxon>Moneuplotes</taxon>
    </lineage>
</organism>
<keyword evidence="6" id="KW-1185">Reference proteome</keyword>
<protein>
    <recommendedName>
        <fullName evidence="4">Protein kinase domain-containing protein</fullName>
    </recommendedName>
</protein>
<keyword evidence="2 3" id="KW-0067">ATP-binding</keyword>
<dbReference type="PROSITE" id="PS00107">
    <property type="entry name" value="PROTEIN_KINASE_ATP"/>
    <property type="match status" value="1"/>
</dbReference>
<comment type="caution">
    <text evidence="5">The sequence shown here is derived from an EMBL/GenBank/DDBJ whole genome shotgun (WGS) entry which is preliminary data.</text>
</comment>
<dbReference type="GO" id="GO:0005524">
    <property type="term" value="F:ATP binding"/>
    <property type="evidence" value="ECO:0007669"/>
    <property type="project" value="UniProtKB-UniRule"/>
</dbReference>
<reference evidence="5" key="1">
    <citation type="submission" date="2023-07" db="EMBL/GenBank/DDBJ databases">
        <authorList>
            <consortium name="AG Swart"/>
            <person name="Singh M."/>
            <person name="Singh A."/>
            <person name="Seah K."/>
            <person name="Emmerich C."/>
        </authorList>
    </citation>
    <scope>NUCLEOTIDE SEQUENCE</scope>
    <source>
        <strain evidence="5">DP1</strain>
    </source>
</reference>
<evidence type="ECO:0000256" key="2">
    <source>
        <dbReference type="ARBA" id="ARBA00022840"/>
    </source>
</evidence>
<evidence type="ECO:0000256" key="3">
    <source>
        <dbReference type="PROSITE-ProRule" id="PRU10141"/>
    </source>
</evidence>
<feature type="domain" description="Protein kinase" evidence="4">
    <location>
        <begin position="22"/>
        <end position="456"/>
    </location>
</feature>